<evidence type="ECO:0000256" key="1">
    <source>
        <dbReference type="SAM" id="Phobius"/>
    </source>
</evidence>
<proteinExistence type="predicted"/>
<keyword evidence="1" id="KW-0812">Transmembrane</keyword>
<feature type="transmembrane region" description="Helical" evidence="1">
    <location>
        <begin position="43"/>
        <end position="65"/>
    </location>
</feature>
<dbReference type="AlphaFoldDB" id="A0A6M3LN57"/>
<feature type="transmembrane region" description="Helical" evidence="1">
    <location>
        <begin position="12"/>
        <end position="37"/>
    </location>
</feature>
<gene>
    <name evidence="2" type="ORF">MM415B03731_0009</name>
</gene>
<accession>A0A6M3LN57</accession>
<reference evidence="2" key="1">
    <citation type="submission" date="2020-03" db="EMBL/GenBank/DDBJ databases">
        <title>The deep terrestrial virosphere.</title>
        <authorList>
            <person name="Holmfeldt K."/>
            <person name="Nilsson E."/>
            <person name="Simone D."/>
            <person name="Lopez-Fernandez M."/>
            <person name="Wu X."/>
            <person name="de Brujin I."/>
            <person name="Lundin D."/>
            <person name="Andersson A."/>
            <person name="Bertilsson S."/>
            <person name="Dopson M."/>
        </authorList>
    </citation>
    <scope>NUCLEOTIDE SEQUENCE</scope>
    <source>
        <strain evidence="2">MM415B03731</strain>
    </source>
</reference>
<keyword evidence="1" id="KW-1133">Transmembrane helix</keyword>
<organism evidence="2">
    <name type="scientific">viral metagenome</name>
    <dbReference type="NCBI Taxonomy" id="1070528"/>
    <lineage>
        <taxon>unclassified sequences</taxon>
        <taxon>metagenomes</taxon>
        <taxon>organismal metagenomes</taxon>
    </lineage>
</organism>
<protein>
    <submittedName>
        <fullName evidence="2">Uncharacterized protein</fullName>
    </submittedName>
</protein>
<sequence length="89" mass="9434">MEGTMSQKIRDIVVMTGAIYLLLFVCGLGLLALHALGELMDRSLVVTVLSYTAAGAFALVVFAMYHAAETTTYTRPGEPANVNPSNPSA</sequence>
<evidence type="ECO:0000313" key="2">
    <source>
        <dbReference type="EMBL" id="QJA94824.1"/>
    </source>
</evidence>
<name>A0A6M3LN57_9ZZZZ</name>
<dbReference type="EMBL" id="MT143263">
    <property type="protein sequence ID" value="QJA94824.1"/>
    <property type="molecule type" value="Genomic_DNA"/>
</dbReference>
<keyword evidence="1" id="KW-0472">Membrane</keyword>